<protein>
    <submittedName>
        <fullName evidence="6">ABC-type transport system, substrate-binding protein</fullName>
    </submittedName>
</protein>
<comment type="similarity">
    <text evidence="1">Belongs to the bacterial solute-binding protein 5 family.</text>
</comment>
<dbReference type="GO" id="GO:0043190">
    <property type="term" value="C:ATP-binding cassette (ABC) transporter complex"/>
    <property type="evidence" value="ECO:0007669"/>
    <property type="project" value="InterPro"/>
</dbReference>
<reference evidence="6 7" key="1">
    <citation type="submission" date="2018-03" db="EMBL/GenBank/DDBJ databases">
        <title>Phenotypic and genomic properties of Cyclonatronum proteinivorum gen. nov., sp. nov., a haloalkaliphilic bacteroidete from soda lakes possessing Na+-translocating rhodopsin.</title>
        <authorList>
            <person name="Toshchakov S.V."/>
            <person name="Korzhenkov A."/>
            <person name="Samarov N.I."/>
            <person name="Kublanov I.V."/>
            <person name="Muntyan M.S."/>
            <person name="Sorokin D.Y."/>
        </authorList>
    </citation>
    <scope>NUCLEOTIDE SEQUENCE [LARGE SCALE GENOMIC DNA]</scope>
    <source>
        <strain evidence="6 7">Omega</strain>
    </source>
</reference>
<dbReference type="GO" id="GO:1904680">
    <property type="term" value="F:peptide transmembrane transporter activity"/>
    <property type="evidence" value="ECO:0007669"/>
    <property type="project" value="TreeGrafter"/>
</dbReference>
<dbReference type="Proteomes" id="UP000254808">
    <property type="component" value="Chromosome"/>
</dbReference>
<dbReference type="InterPro" id="IPR030678">
    <property type="entry name" value="Peptide/Ni-bd"/>
</dbReference>
<keyword evidence="7" id="KW-1185">Reference proteome</keyword>
<evidence type="ECO:0000313" key="6">
    <source>
        <dbReference type="EMBL" id="AXI99948.1"/>
    </source>
</evidence>
<dbReference type="AlphaFoldDB" id="A0A345UHJ7"/>
<dbReference type="InterPro" id="IPR039424">
    <property type="entry name" value="SBP_5"/>
</dbReference>
<feature type="domain" description="Solute-binding protein family 5" evidence="5">
    <location>
        <begin position="75"/>
        <end position="429"/>
    </location>
</feature>
<evidence type="ECO:0000313" key="7">
    <source>
        <dbReference type="Proteomes" id="UP000254808"/>
    </source>
</evidence>
<dbReference type="GO" id="GO:0015833">
    <property type="term" value="P:peptide transport"/>
    <property type="evidence" value="ECO:0007669"/>
    <property type="project" value="TreeGrafter"/>
</dbReference>
<evidence type="ECO:0000256" key="1">
    <source>
        <dbReference type="ARBA" id="ARBA00005695"/>
    </source>
</evidence>
<dbReference type="SUPFAM" id="SSF53850">
    <property type="entry name" value="Periplasmic binding protein-like II"/>
    <property type="match status" value="1"/>
</dbReference>
<accession>A0A345UHJ7</accession>
<dbReference type="InterPro" id="IPR000914">
    <property type="entry name" value="SBP_5_dom"/>
</dbReference>
<dbReference type="Pfam" id="PF00496">
    <property type="entry name" value="SBP_bac_5"/>
    <property type="match status" value="1"/>
</dbReference>
<keyword evidence="2" id="KW-0813">Transport</keyword>
<evidence type="ECO:0000256" key="3">
    <source>
        <dbReference type="ARBA" id="ARBA00022729"/>
    </source>
</evidence>
<gene>
    <name evidence="6" type="ORF">CYPRO_0665</name>
</gene>
<dbReference type="GO" id="GO:0030288">
    <property type="term" value="C:outer membrane-bounded periplasmic space"/>
    <property type="evidence" value="ECO:0007669"/>
    <property type="project" value="UniProtKB-ARBA"/>
</dbReference>
<dbReference type="PANTHER" id="PTHR30290:SF9">
    <property type="entry name" value="OLIGOPEPTIDE-BINDING PROTEIN APPA"/>
    <property type="match status" value="1"/>
</dbReference>
<keyword evidence="3 4" id="KW-0732">Signal</keyword>
<dbReference type="OrthoDB" id="9772924at2"/>
<dbReference type="Gene3D" id="3.40.190.10">
    <property type="entry name" value="Periplasmic binding protein-like II"/>
    <property type="match status" value="1"/>
</dbReference>
<feature type="signal peptide" evidence="4">
    <location>
        <begin position="1"/>
        <end position="24"/>
    </location>
</feature>
<dbReference type="RefSeq" id="WP_114983270.1">
    <property type="nucleotide sequence ID" value="NZ_CP027806.1"/>
</dbReference>
<dbReference type="PIRSF" id="PIRSF002741">
    <property type="entry name" value="MppA"/>
    <property type="match status" value="1"/>
</dbReference>
<dbReference type="KEGG" id="cprv:CYPRO_0665"/>
<evidence type="ECO:0000256" key="4">
    <source>
        <dbReference type="SAM" id="SignalP"/>
    </source>
</evidence>
<feature type="chain" id="PRO_5016593048" evidence="4">
    <location>
        <begin position="25"/>
        <end position="525"/>
    </location>
</feature>
<evidence type="ECO:0000259" key="5">
    <source>
        <dbReference type="Pfam" id="PF00496"/>
    </source>
</evidence>
<sequence length="525" mass="61007">MKKSYLSKALLLIILVVSAQSLFAQQGTLRYTEDAQFARLHPYDNASERANTARIFSLIFEPLFTYDYNLEQFEYALAKEILVQQPRKVVIRLKDNVKWHDGKNFSADDVYFTFDKAMNFNRNEAVRNRLSGLIENINILSDDQVEFVFKEDVRDPKAELSFIWIVPKHRLEGDNATDFIRNPIGTGPYRVSEFNMSGITFEHFPDYHGTIRDIGKIVRRQTIDLDARITELLSNATDLLINVPANRVRQIAERGMHNLIPYQSFSISTIAFNYSNSMLGNRNVREAMVRGFNRERVLNTWYNGRGSLIGGPLTPGAPFFNPNVQPLPYEPARARQLLADAGFSDRNNDGFLQDANGNRLRFSMVVRDLGANTNDPSLRNVVQDFIDEMRNIGIEIQIVNLTYDDFRQRVFESRDFDLAVMEIFFDPTYDISPLFFSRSVFSEFNVTGYSNRAVDARFESFFNSESRSERMELMSSIQEIIARDIPYIFMFTLERNAAINLRFYNVRVDPFYFFNEVNYWRVQDL</sequence>
<dbReference type="Gene3D" id="3.10.105.10">
    <property type="entry name" value="Dipeptide-binding Protein, Domain 3"/>
    <property type="match status" value="1"/>
</dbReference>
<name>A0A345UHJ7_9BACT</name>
<proteinExistence type="inferred from homology"/>
<dbReference type="PANTHER" id="PTHR30290">
    <property type="entry name" value="PERIPLASMIC BINDING COMPONENT OF ABC TRANSPORTER"/>
    <property type="match status" value="1"/>
</dbReference>
<organism evidence="6 7">
    <name type="scientific">Cyclonatronum proteinivorum</name>
    <dbReference type="NCBI Taxonomy" id="1457365"/>
    <lineage>
        <taxon>Bacteria</taxon>
        <taxon>Pseudomonadati</taxon>
        <taxon>Balneolota</taxon>
        <taxon>Balneolia</taxon>
        <taxon>Balneolales</taxon>
        <taxon>Cyclonatronaceae</taxon>
        <taxon>Cyclonatronum</taxon>
    </lineage>
</organism>
<dbReference type="EMBL" id="CP027806">
    <property type="protein sequence ID" value="AXI99948.1"/>
    <property type="molecule type" value="Genomic_DNA"/>
</dbReference>
<evidence type="ECO:0000256" key="2">
    <source>
        <dbReference type="ARBA" id="ARBA00022448"/>
    </source>
</evidence>